<gene>
    <name evidence="1" type="ORF">GE115_05925</name>
</gene>
<protein>
    <submittedName>
        <fullName evidence="1">Transferase</fullName>
    </submittedName>
</protein>
<proteinExistence type="predicted"/>
<accession>A0A6I2F486</accession>
<dbReference type="AlphaFoldDB" id="A0A6I2F486"/>
<reference evidence="1 2" key="1">
    <citation type="submission" date="2019-10" db="EMBL/GenBank/DDBJ databases">
        <authorList>
            <person name="Nie G."/>
            <person name="Ming H."/>
            <person name="Yi B."/>
        </authorList>
    </citation>
    <scope>NUCLEOTIDE SEQUENCE [LARGE SCALE GENOMIC DNA]</scope>
    <source>
        <strain evidence="1 2">CFH 90414</strain>
    </source>
</reference>
<organism evidence="1 2">
    <name type="scientific">Agromyces agglutinans</name>
    <dbReference type="NCBI Taxonomy" id="2662258"/>
    <lineage>
        <taxon>Bacteria</taxon>
        <taxon>Bacillati</taxon>
        <taxon>Actinomycetota</taxon>
        <taxon>Actinomycetes</taxon>
        <taxon>Micrococcales</taxon>
        <taxon>Microbacteriaceae</taxon>
        <taxon>Agromyces</taxon>
    </lineage>
</organism>
<keyword evidence="2" id="KW-1185">Reference proteome</keyword>
<evidence type="ECO:0000313" key="2">
    <source>
        <dbReference type="Proteomes" id="UP000431080"/>
    </source>
</evidence>
<dbReference type="EMBL" id="WJIF01000002">
    <property type="protein sequence ID" value="MRG59412.1"/>
    <property type="molecule type" value="Genomic_DNA"/>
</dbReference>
<dbReference type="InterPro" id="IPR001451">
    <property type="entry name" value="Hexapep"/>
</dbReference>
<dbReference type="InterPro" id="IPR011004">
    <property type="entry name" value="Trimer_LpxA-like_sf"/>
</dbReference>
<dbReference type="SUPFAM" id="SSF51161">
    <property type="entry name" value="Trimeric LpxA-like enzymes"/>
    <property type="match status" value="1"/>
</dbReference>
<evidence type="ECO:0000313" key="1">
    <source>
        <dbReference type="EMBL" id="MRG59412.1"/>
    </source>
</evidence>
<dbReference type="Gene3D" id="2.160.10.10">
    <property type="entry name" value="Hexapeptide repeat proteins"/>
    <property type="match status" value="1"/>
</dbReference>
<dbReference type="GO" id="GO:0016740">
    <property type="term" value="F:transferase activity"/>
    <property type="evidence" value="ECO:0007669"/>
    <property type="project" value="UniProtKB-KW"/>
</dbReference>
<name>A0A6I2F486_9MICO</name>
<comment type="caution">
    <text evidence="1">The sequence shown here is derived from an EMBL/GenBank/DDBJ whole genome shotgun (WGS) entry which is preliminary data.</text>
</comment>
<dbReference type="Proteomes" id="UP000431080">
    <property type="component" value="Unassembled WGS sequence"/>
</dbReference>
<keyword evidence="1" id="KW-0808">Transferase</keyword>
<sequence>MSRSARMLYRCPGGNVSRPRREEHVGIHYVEFEDDAGVLRRYRKHPNGRGLVATTAKVDPSAFVDPTAYVDPGAEVHQHASIGPGGWVDRDAIVAERASVGVNAHVGRRAVVGRNAVLGPYVEVGEDARIQNGARVPREQVVEAGAEYHASGDDLRRLGLAA</sequence>
<dbReference type="Pfam" id="PF00132">
    <property type="entry name" value="Hexapep"/>
    <property type="match status" value="1"/>
</dbReference>